<dbReference type="Pfam" id="PF00496">
    <property type="entry name" value="SBP_bac_5"/>
    <property type="match status" value="1"/>
</dbReference>
<dbReference type="PIRSF" id="PIRSF002741">
    <property type="entry name" value="MppA"/>
    <property type="match status" value="1"/>
</dbReference>
<proteinExistence type="predicted"/>
<dbReference type="PANTHER" id="PTHR30290:SF83">
    <property type="entry name" value="ABC TRANSPORTER SUBSTRATE-BINDING PROTEIN"/>
    <property type="match status" value="1"/>
</dbReference>
<feature type="non-terminal residue" evidence="2">
    <location>
        <position position="525"/>
    </location>
</feature>
<dbReference type="EMBL" id="AZHW01000410">
    <property type="protein sequence ID" value="ETW99708.1"/>
    <property type="molecule type" value="Genomic_DNA"/>
</dbReference>
<evidence type="ECO:0000259" key="1">
    <source>
        <dbReference type="Pfam" id="PF00496"/>
    </source>
</evidence>
<dbReference type="GO" id="GO:0030288">
    <property type="term" value="C:outer membrane-bounded periplasmic space"/>
    <property type="evidence" value="ECO:0007669"/>
    <property type="project" value="UniProtKB-ARBA"/>
</dbReference>
<dbReference type="CDD" id="cd08495">
    <property type="entry name" value="PBP2_NikA_DppA_OppA_like_8"/>
    <property type="match status" value="1"/>
</dbReference>
<dbReference type="SUPFAM" id="SSF53850">
    <property type="entry name" value="Periplasmic binding protein-like II"/>
    <property type="match status" value="1"/>
</dbReference>
<gene>
    <name evidence="2" type="ORF">ETSY1_13995</name>
</gene>
<keyword evidence="3" id="KW-1185">Reference proteome</keyword>
<comment type="caution">
    <text evidence="2">The sequence shown here is derived from an EMBL/GenBank/DDBJ whole genome shotgun (WGS) entry which is preliminary data.</text>
</comment>
<dbReference type="GO" id="GO:0043190">
    <property type="term" value="C:ATP-binding cassette (ABC) transporter complex"/>
    <property type="evidence" value="ECO:0007669"/>
    <property type="project" value="InterPro"/>
</dbReference>
<dbReference type="HOGENOM" id="CLU_017028_7_4_7"/>
<dbReference type="AlphaFoldDB" id="W4LNP4"/>
<accession>W4LNP4</accession>
<feature type="domain" description="Solute-binding protein family 5" evidence="1">
    <location>
        <begin position="89"/>
        <end position="464"/>
    </location>
</feature>
<dbReference type="GO" id="GO:0015833">
    <property type="term" value="P:peptide transport"/>
    <property type="evidence" value="ECO:0007669"/>
    <property type="project" value="TreeGrafter"/>
</dbReference>
<evidence type="ECO:0000313" key="3">
    <source>
        <dbReference type="Proteomes" id="UP000019141"/>
    </source>
</evidence>
<reference evidence="2 3" key="1">
    <citation type="journal article" date="2014" name="Nature">
        <title>An environmental bacterial taxon with a large and distinct metabolic repertoire.</title>
        <authorList>
            <person name="Wilson M.C."/>
            <person name="Mori T."/>
            <person name="Ruckert C."/>
            <person name="Uria A.R."/>
            <person name="Helf M.J."/>
            <person name="Takada K."/>
            <person name="Gernert C."/>
            <person name="Steffens U.A."/>
            <person name="Heycke N."/>
            <person name="Schmitt S."/>
            <person name="Rinke C."/>
            <person name="Helfrich E.J."/>
            <person name="Brachmann A.O."/>
            <person name="Gurgui C."/>
            <person name="Wakimoto T."/>
            <person name="Kracht M."/>
            <person name="Crusemann M."/>
            <person name="Hentschel U."/>
            <person name="Abe I."/>
            <person name="Matsunaga S."/>
            <person name="Kalinowski J."/>
            <person name="Takeyama H."/>
            <person name="Piel J."/>
        </authorList>
    </citation>
    <scope>NUCLEOTIDE SEQUENCE [LARGE SCALE GENOMIC DNA]</scope>
    <source>
        <strain evidence="3">TSY1</strain>
    </source>
</reference>
<dbReference type="GO" id="GO:1904680">
    <property type="term" value="F:peptide transmembrane transporter activity"/>
    <property type="evidence" value="ECO:0007669"/>
    <property type="project" value="TreeGrafter"/>
</dbReference>
<dbReference type="Proteomes" id="UP000019141">
    <property type="component" value="Unassembled WGS sequence"/>
</dbReference>
<dbReference type="InterPro" id="IPR039424">
    <property type="entry name" value="SBP_5"/>
</dbReference>
<dbReference type="Gene3D" id="3.10.105.10">
    <property type="entry name" value="Dipeptide-binding Protein, Domain 3"/>
    <property type="match status" value="1"/>
</dbReference>
<name>W4LNP4_ENTF1</name>
<organism evidence="2 3">
    <name type="scientific">Entotheonella factor</name>
    <dbReference type="NCBI Taxonomy" id="1429438"/>
    <lineage>
        <taxon>Bacteria</taxon>
        <taxon>Pseudomonadati</taxon>
        <taxon>Nitrospinota/Tectimicrobiota group</taxon>
        <taxon>Candidatus Tectimicrobiota</taxon>
        <taxon>Candidatus Entotheonellia</taxon>
        <taxon>Candidatus Entotheonellales</taxon>
        <taxon>Candidatus Entotheonellaceae</taxon>
        <taxon>Candidatus Entotheonella</taxon>
    </lineage>
</organism>
<dbReference type="InterPro" id="IPR000914">
    <property type="entry name" value="SBP_5_dom"/>
</dbReference>
<dbReference type="PANTHER" id="PTHR30290">
    <property type="entry name" value="PERIPLASMIC BINDING COMPONENT OF ABC TRANSPORTER"/>
    <property type="match status" value="1"/>
</dbReference>
<dbReference type="InterPro" id="IPR030678">
    <property type="entry name" value="Peptide/Ni-bd"/>
</dbReference>
<sequence length="525" mass="59421">MKSQQMPRRTYLIRSLYLAMIITFFVLGLSIDHSARAQGTLRVGMTAADIPLSWGQPDQGFEGFRFMGLMVYDALINWDMSSADKPSGLIPGLAESWSVDESDKTKWIFKLRRGAKFHDGSEFNADAVLWNFDRLFDKDSPQYNARMASLVNFRIPAIIYDAKTNAKGWKKVDDYTVEFRTKSPDSFFPYQICYILMSSPAQFENVGGDWQKYLTEPSGTGPWKMTQLVPRERAEFVPFKEHWDPTRQPKLDKVVTIPIPEPNARTNALLAGEVDWIEAPAPDAIPRLEKQGMTISSNLYPHVWSWHLSRVEDSPWNDIRVRKAANLAIDREGIVELLGGYAREAKGHVSSTDPWFGKPSFELKYDPDAAVKLLAEAGYGPDKPVEVKVLISASGSGQMLPLPMNEYLQQNLKEVGINVKFEIMEWQSLLDRWRAGAKAEQSLGAHAINVSYTTQDPYSSFTRFLRTDLAPPNGVNWGYHSDPEIDKLLNAASQAFDPSERDAFLAQVHTQEVDKALFMWVVHDV</sequence>
<protein>
    <submittedName>
        <fullName evidence="2">ABC transporter substrate-binding protein</fullName>
    </submittedName>
</protein>
<evidence type="ECO:0000313" key="2">
    <source>
        <dbReference type="EMBL" id="ETW99708.1"/>
    </source>
</evidence>
<dbReference type="Gene3D" id="3.40.190.10">
    <property type="entry name" value="Periplasmic binding protein-like II"/>
    <property type="match status" value="1"/>
</dbReference>